<proteinExistence type="predicted"/>
<dbReference type="Proteomes" id="UP000657931">
    <property type="component" value="Unassembled WGS sequence"/>
</dbReference>
<organism evidence="1 2">
    <name type="scientific">Cytobacillus stercorigallinarum</name>
    <dbReference type="NCBI Taxonomy" id="2762240"/>
    <lineage>
        <taxon>Bacteria</taxon>
        <taxon>Bacillati</taxon>
        <taxon>Bacillota</taxon>
        <taxon>Bacilli</taxon>
        <taxon>Bacillales</taxon>
        <taxon>Bacillaceae</taxon>
        <taxon>Cytobacillus</taxon>
    </lineage>
</organism>
<dbReference type="Pfam" id="PF11121">
    <property type="entry name" value="DUF2639"/>
    <property type="match status" value="1"/>
</dbReference>
<dbReference type="RefSeq" id="WP_191811182.1">
    <property type="nucleotide sequence ID" value="NZ_JACSQT010000001.1"/>
</dbReference>
<gene>
    <name evidence="1" type="ORF">H9655_04280</name>
</gene>
<reference evidence="1 2" key="1">
    <citation type="submission" date="2020-08" db="EMBL/GenBank/DDBJ databases">
        <title>A Genomic Blueprint of the Chicken Gut Microbiome.</title>
        <authorList>
            <person name="Gilroy R."/>
            <person name="Ravi A."/>
            <person name="Getino M."/>
            <person name="Pursley I."/>
            <person name="Horton D.L."/>
            <person name="Alikhan N.-F."/>
            <person name="Baker D."/>
            <person name="Gharbi K."/>
            <person name="Hall N."/>
            <person name="Watson M."/>
            <person name="Adriaenssens E.M."/>
            <person name="Foster-Nyarko E."/>
            <person name="Jarju S."/>
            <person name="Secka A."/>
            <person name="Antonio M."/>
            <person name="Oren A."/>
            <person name="Chaudhuri R."/>
            <person name="La Ragione R.M."/>
            <person name="Hildebrand F."/>
            <person name="Pallen M.J."/>
        </authorList>
    </citation>
    <scope>NUCLEOTIDE SEQUENCE [LARGE SCALE GENOMIC DNA]</scope>
    <source>
        <strain evidence="1 2">Sa5YUA1</strain>
    </source>
</reference>
<dbReference type="InterPro" id="IPR022580">
    <property type="entry name" value="DUF2639"/>
</dbReference>
<accession>A0ABR8QL39</accession>
<comment type="caution">
    <text evidence="1">The sequence shown here is derived from an EMBL/GenBank/DDBJ whole genome shotgun (WGS) entry which is preliminary data.</text>
</comment>
<sequence>MAYQGSKGWYIAKLKEYGINRHPIELRKLELYKTYEVRKIYQQVLANKKQG</sequence>
<name>A0ABR8QL39_9BACI</name>
<evidence type="ECO:0000313" key="1">
    <source>
        <dbReference type="EMBL" id="MBD7936236.1"/>
    </source>
</evidence>
<protein>
    <submittedName>
        <fullName evidence="1">DUF2639 domain-containing protein</fullName>
    </submittedName>
</protein>
<keyword evidence="2" id="KW-1185">Reference proteome</keyword>
<dbReference type="EMBL" id="JACSQT010000001">
    <property type="protein sequence ID" value="MBD7936236.1"/>
    <property type="molecule type" value="Genomic_DNA"/>
</dbReference>
<evidence type="ECO:0000313" key="2">
    <source>
        <dbReference type="Proteomes" id="UP000657931"/>
    </source>
</evidence>